<dbReference type="InterPro" id="IPR016169">
    <property type="entry name" value="FAD-bd_PCMH_sub2"/>
</dbReference>
<dbReference type="Pfam" id="PF01565">
    <property type="entry name" value="FAD_binding_4"/>
    <property type="match status" value="1"/>
</dbReference>
<evidence type="ECO:0000313" key="4">
    <source>
        <dbReference type="Proteomes" id="UP000436989"/>
    </source>
</evidence>
<dbReference type="PANTHER" id="PTHR43762:SF1">
    <property type="entry name" value="D-ARABINONO-1,4-LACTONE OXIDASE"/>
    <property type="match status" value="1"/>
</dbReference>
<dbReference type="Gene3D" id="3.30.465.10">
    <property type="match status" value="1"/>
</dbReference>
<protein>
    <submittedName>
        <fullName evidence="3">FAD-binding protein</fullName>
    </submittedName>
</protein>
<accession>A0A6N8GKJ6</accession>
<dbReference type="Pfam" id="PF04030">
    <property type="entry name" value="ALO"/>
    <property type="match status" value="1"/>
</dbReference>
<sequence length="454" mass="49006">MSEVSLPDALPGETGTAAEWATWGRTHAVTPRHVLRPSSVAELAEGVAAAARRGLGVRAVGSGCSFSALPLAPEVMVELTGLTGLTAVDVDEHRATVLAGTTIRALNKGLDAHGLAVTNLPDSDWQTIAGAVSTGTHGTGLAFGSLSAQVVSLTLVTARGELVECSAEQRPELFQAARAGLGALGILASVTLACEPAFRLHAAEIREPLGQLVDTVGSRMAGSDHFEFYWMPGTATAQTRILTRLHKLPDSYTRPGSPVARTVRRIDDVLLRNTLTAGLNQLATALPRSTPGLNRVDALTNSPRQYSDLSFRVFTVPRRVRFVSTEYALPVEELGVAFRELQTLVERRGYAFSLPVDVRCSAAEDAWLAPAHGRDTAWIALRQYWRRYDPKVFAAAEEIFVDHGGRPHWGTVHTRDAAYLHAVYPRFQDFLDARAAVDPDGVFLNDHVRELLGL</sequence>
<dbReference type="Proteomes" id="UP000436989">
    <property type="component" value="Unassembled WGS sequence"/>
</dbReference>
<dbReference type="Gene3D" id="1.10.45.10">
    <property type="entry name" value="Vanillyl-alcohol Oxidase, Chain A, domain 4"/>
    <property type="match status" value="1"/>
</dbReference>
<comment type="caution">
    <text evidence="3">The sequence shown here is derived from an EMBL/GenBank/DDBJ whole genome shotgun (WGS) entry which is preliminary data.</text>
</comment>
<dbReference type="Gene3D" id="3.30.70.2520">
    <property type="match status" value="1"/>
</dbReference>
<dbReference type="InterPro" id="IPR016171">
    <property type="entry name" value="Vanillyl_alc_oxidase_C-sub2"/>
</dbReference>
<proteinExistence type="predicted"/>
<gene>
    <name evidence="3" type="ORF">GMA12_08970</name>
</gene>
<keyword evidence="1" id="KW-0560">Oxidoreductase</keyword>
<dbReference type="AlphaFoldDB" id="A0A6N8GKJ6"/>
<keyword evidence="4" id="KW-1185">Reference proteome</keyword>
<dbReference type="Gene3D" id="3.30.43.10">
    <property type="entry name" value="Uridine Diphospho-n-acetylenolpyruvylglucosamine Reductase, domain 2"/>
    <property type="match status" value="1"/>
</dbReference>
<dbReference type="EMBL" id="WOGU01000006">
    <property type="protein sequence ID" value="MUN63269.1"/>
    <property type="molecule type" value="Genomic_DNA"/>
</dbReference>
<dbReference type="PIRSF" id="PIRSF000136">
    <property type="entry name" value="LGO_GLO"/>
    <property type="match status" value="1"/>
</dbReference>
<evidence type="ECO:0000313" key="3">
    <source>
        <dbReference type="EMBL" id="MUN63269.1"/>
    </source>
</evidence>
<dbReference type="SUPFAM" id="SSF56176">
    <property type="entry name" value="FAD-binding/transporter-associated domain-like"/>
    <property type="match status" value="1"/>
</dbReference>
<dbReference type="GO" id="GO:0003885">
    <property type="term" value="F:D-arabinono-1,4-lactone oxidase activity"/>
    <property type="evidence" value="ECO:0007669"/>
    <property type="project" value="InterPro"/>
</dbReference>
<feature type="domain" description="FAD-binding PCMH-type" evidence="2">
    <location>
        <begin position="27"/>
        <end position="197"/>
    </location>
</feature>
<dbReference type="PANTHER" id="PTHR43762">
    <property type="entry name" value="L-GULONOLACTONE OXIDASE"/>
    <property type="match status" value="1"/>
</dbReference>
<organism evidence="3 4">
    <name type="scientific">Kocuria sediminis</name>
    <dbReference type="NCBI Taxonomy" id="1038857"/>
    <lineage>
        <taxon>Bacteria</taxon>
        <taxon>Bacillati</taxon>
        <taxon>Actinomycetota</taxon>
        <taxon>Actinomycetes</taxon>
        <taxon>Micrococcales</taxon>
        <taxon>Micrococcaceae</taxon>
        <taxon>Kocuria</taxon>
    </lineage>
</organism>
<dbReference type="InterPro" id="IPR006094">
    <property type="entry name" value="Oxid_FAD_bind_N"/>
</dbReference>
<dbReference type="InterPro" id="IPR010031">
    <property type="entry name" value="FAD_lactone_oxidase-like"/>
</dbReference>
<dbReference type="NCBIfam" id="TIGR01679">
    <property type="entry name" value="bact_FAD_ox"/>
    <property type="match status" value="1"/>
</dbReference>
<dbReference type="RefSeq" id="WP_156269172.1">
    <property type="nucleotide sequence ID" value="NZ_WOGU01000006.1"/>
</dbReference>
<dbReference type="InterPro" id="IPR016167">
    <property type="entry name" value="FAD-bd_PCMH_sub1"/>
</dbReference>
<dbReference type="InterPro" id="IPR007173">
    <property type="entry name" value="ALO_C"/>
</dbReference>
<reference evidence="3 4" key="1">
    <citation type="submission" date="2019-12" db="EMBL/GenBank/DDBJ databases">
        <authorList>
            <person name="Shi Y."/>
        </authorList>
    </citation>
    <scope>NUCLEOTIDE SEQUENCE [LARGE SCALE GENOMIC DNA]</scope>
    <source>
        <strain evidence="3 4">JCM 17929</strain>
    </source>
</reference>
<dbReference type="GO" id="GO:0071949">
    <property type="term" value="F:FAD binding"/>
    <property type="evidence" value="ECO:0007669"/>
    <property type="project" value="InterPro"/>
</dbReference>
<evidence type="ECO:0000259" key="2">
    <source>
        <dbReference type="PROSITE" id="PS51387"/>
    </source>
</evidence>
<dbReference type="GO" id="GO:0016020">
    <property type="term" value="C:membrane"/>
    <property type="evidence" value="ECO:0007669"/>
    <property type="project" value="InterPro"/>
</dbReference>
<dbReference type="InterPro" id="IPR036318">
    <property type="entry name" value="FAD-bd_PCMH-like_sf"/>
</dbReference>
<evidence type="ECO:0000256" key="1">
    <source>
        <dbReference type="ARBA" id="ARBA00023002"/>
    </source>
</evidence>
<dbReference type="InterPro" id="IPR016166">
    <property type="entry name" value="FAD-bd_PCMH"/>
</dbReference>
<dbReference type="PROSITE" id="PS51387">
    <property type="entry name" value="FAD_PCMH"/>
    <property type="match status" value="1"/>
</dbReference>
<name>A0A6N8GKJ6_9MICC</name>